<dbReference type="Gene3D" id="3.40.50.150">
    <property type="entry name" value="Vaccinia Virus protein VP39"/>
    <property type="match status" value="1"/>
</dbReference>
<evidence type="ECO:0000256" key="5">
    <source>
        <dbReference type="ARBA" id="ARBA00022747"/>
    </source>
</evidence>
<organism evidence="10 12">
    <name type="scientific">Burkholderia glumae</name>
    <name type="common">Pseudomonas glumae</name>
    <dbReference type="NCBI Taxonomy" id="337"/>
    <lineage>
        <taxon>Bacteria</taxon>
        <taxon>Pseudomonadati</taxon>
        <taxon>Pseudomonadota</taxon>
        <taxon>Betaproteobacteria</taxon>
        <taxon>Burkholderiales</taxon>
        <taxon>Burkholderiaceae</taxon>
        <taxon>Burkholderia</taxon>
    </lineage>
</organism>
<dbReference type="GO" id="GO:0008170">
    <property type="term" value="F:N-methyltransferase activity"/>
    <property type="evidence" value="ECO:0007669"/>
    <property type="project" value="InterPro"/>
</dbReference>
<evidence type="ECO:0000259" key="9">
    <source>
        <dbReference type="Pfam" id="PF01555"/>
    </source>
</evidence>
<reference evidence="10 12" key="1">
    <citation type="submission" date="2020-12" db="EMBL/GenBank/DDBJ databases">
        <title>FDA dAtabase for Regulatory Grade micrObial Sequences (FDA-ARGOS): Supporting development and validation of Infectious Disease Dx tests.</title>
        <authorList>
            <person name="Minogue T."/>
            <person name="Wolcott M."/>
            <person name="Wasieloski L."/>
            <person name="Aguilar W."/>
            <person name="Moore D."/>
            <person name="Jaissle J."/>
            <person name="Tallon L."/>
            <person name="Sadzewicz L."/>
            <person name="Zhao X."/>
            <person name="Boylan J."/>
            <person name="Ott S."/>
            <person name="Bowen H."/>
            <person name="Vavikolanu K."/>
            <person name="Mehta A."/>
            <person name="Aluvathingal J."/>
            <person name="Nadendla S."/>
            <person name="Yan Y."/>
            <person name="Sichtig H."/>
        </authorList>
    </citation>
    <scope>NUCLEOTIDE SEQUENCE [LARGE SCALE GENOMIC DNA]</scope>
    <source>
        <strain evidence="10 12">FDAARGOS_949</strain>
    </source>
</reference>
<dbReference type="PANTHER" id="PTHR13370:SF3">
    <property type="entry name" value="TRNA (GUANINE(10)-N2)-METHYLTRANSFERASE HOMOLOG"/>
    <property type="match status" value="1"/>
</dbReference>
<dbReference type="EMBL" id="CP065600">
    <property type="protein sequence ID" value="QPQ89635.1"/>
    <property type="molecule type" value="Genomic_DNA"/>
</dbReference>
<dbReference type="GO" id="GO:0015667">
    <property type="term" value="F:site-specific DNA-methyltransferase (cytosine-N4-specific) activity"/>
    <property type="evidence" value="ECO:0007669"/>
    <property type="project" value="UniProtKB-EC"/>
</dbReference>
<dbReference type="AlphaFoldDB" id="A0AAQ0BQZ3"/>
<feature type="domain" description="DNA methylase N-4/N-6" evidence="9">
    <location>
        <begin position="103"/>
        <end position="409"/>
    </location>
</feature>
<evidence type="ECO:0000313" key="10">
    <source>
        <dbReference type="EMBL" id="QPQ89635.1"/>
    </source>
</evidence>
<dbReference type="InterPro" id="IPR017985">
    <property type="entry name" value="MeTrfase_CN4_CS"/>
</dbReference>
<dbReference type="InterPro" id="IPR001091">
    <property type="entry name" value="RM_Methyltransferase"/>
</dbReference>
<dbReference type="EMBL" id="CP099583">
    <property type="protein sequence ID" value="USS42232.1"/>
    <property type="molecule type" value="Genomic_DNA"/>
</dbReference>
<sequence>MKISDRWSPERSNLNASTLLTTLGLTGRTQSQEFLVSDGIIEAVSGVSNRKQKVSDRRMVSHDIASKDFGEAFASYEQEVTTNPLLLNGDALNVLQALPDECIDCAMTSPPYWGKREYENGGIGLEADYRDFVRDLAAIFLELKRVLKPTGSFWLNLGDTYDGKGLLGIPWRVAFELTDNQGWTMRNSVVWNKLKGGMDNSKDRLANVHENLFHFVKKAKGYYYNADAIRSKPREAKVVNGAVISATGVSGVRYKRQIELSTALDDNEKKAAFAALDSMLADLAAGNVSDFRMIIRGQQRATHSDSEKVSGRAKELRDKGFYFLKYHPNGSKPGDVWDIIPEDTQRRGTHFAPYPVDLCRRPLLATCPPRGVVLDPFCGTGTTLLAARQIGLKSIGIDISRQYLELSQERCNSLL</sequence>
<dbReference type="SUPFAM" id="SSF53335">
    <property type="entry name" value="S-adenosyl-L-methionine-dependent methyltransferases"/>
    <property type="match status" value="1"/>
</dbReference>
<keyword evidence="2" id="KW-0489">Methyltransferase</keyword>
<dbReference type="PANTHER" id="PTHR13370">
    <property type="entry name" value="RNA METHYLASE-RELATED"/>
    <property type="match status" value="1"/>
</dbReference>
<name>A0AAQ0BQZ3_BURGL</name>
<evidence type="ECO:0000256" key="2">
    <source>
        <dbReference type="ARBA" id="ARBA00022603"/>
    </source>
</evidence>
<reference evidence="11" key="2">
    <citation type="submission" date="2022-06" db="EMBL/GenBank/DDBJ databases">
        <title>Draft genome sequence of Burkholderia glumae strain GR20004 isolated from rice panicle showing bacterial panicle blight.</title>
        <authorList>
            <person name="Choi S.Y."/>
            <person name="Lee Y.H."/>
        </authorList>
    </citation>
    <scope>NUCLEOTIDE SEQUENCE</scope>
    <source>
        <strain evidence="11">GR20004</strain>
    </source>
</reference>
<keyword evidence="3" id="KW-0808">Transferase</keyword>
<evidence type="ECO:0000256" key="8">
    <source>
        <dbReference type="RuleBase" id="RU362026"/>
    </source>
</evidence>
<evidence type="ECO:0000256" key="7">
    <source>
        <dbReference type="ARBA" id="ARBA00049120"/>
    </source>
</evidence>
<comment type="catalytic activity">
    <reaction evidence="7">
        <text>a 2'-deoxycytidine in DNA + S-adenosyl-L-methionine = an N(4)-methyl-2'-deoxycytidine in DNA + S-adenosyl-L-homocysteine + H(+)</text>
        <dbReference type="Rhea" id="RHEA:16857"/>
        <dbReference type="Rhea" id="RHEA-COMP:11369"/>
        <dbReference type="Rhea" id="RHEA-COMP:13674"/>
        <dbReference type="ChEBI" id="CHEBI:15378"/>
        <dbReference type="ChEBI" id="CHEBI:57856"/>
        <dbReference type="ChEBI" id="CHEBI:59789"/>
        <dbReference type="ChEBI" id="CHEBI:85452"/>
        <dbReference type="ChEBI" id="CHEBI:137933"/>
        <dbReference type="EC" id="2.1.1.113"/>
    </reaction>
</comment>
<accession>A0AAQ0BQZ3</accession>
<dbReference type="GO" id="GO:0003677">
    <property type="term" value="F:DNA binding"/>
    <property type="evidence" value="ECO:0007669"/>
    <property type="project" value="UniProtKB-KW"/>
</dbReference>
<comment type="similarity">
    <text evidence="1">Belongs to the N(4)/N(6)-methyltransferase family. N(4) subfamily.</text>
</comment>
<dbReference type="RefSeq" id="WP_197964222.1">
    <property type="nucleotide sequence ID" value="NZ_CP023204.1"/>
</dbReference>
<evidence type="ECO:0000256" key="6">
    <source>
        <dbReference type="ARBA" id="ARBA00023125"/>
    </source>
</evidence>
<protein>
    <recommendedName>
        <fullName evidence="8">Methyltransferase</fullName>
        <ecNumber evidence="8">2.1.1.-</ecNumber>
    </recommendedName>
</protein>
<dbReference type="GeneID" id="45698811"/>
<dbReference type="GO" id="GO:0009307">
    <property type="term" value="P:DNA restriction-modification system"/>
    <property type="evidence" value="ECO:0007669"/>
    <property type="project" value="UniProtKB-KW"/>
</dbReference>
<dbReference type="PRINTS" id="PR00508">
    <property type="entry name" value="S21N4MTFRASE"/>
</dbReference>
<evidence type="ECO:0000313" key="12">
    <source>
        <dbReference type="Proteomes" id="UP000594892"/>
    </source>
</evidence>
<dbReference type="Pfam" id="PF01555">
    <property type="entry name" value="N6_N4_Mtase"/>
    <property type="match status" value="1"/>
</dbReference>
<dbReference type="Proteomes" id="UP000594892">
    <property type="component" value="Chromosome 1"/>
</dbReference>
<evidence type="ECO:0000256" key="4">
    <source>
        <dbReference type="ARBA" id="ARBA00022691"/>
    </source>
</evidence>
<dbReference type="Proteomes" id="UP001056386">
    <property type="component" value="Chromosome 2"/>
</dbReference>
<dbReference type="GO" id="GO:0005737">
    <property type="term" value="C:cytoplasm"/>
    <property type="evidence" value="ECO:0007669"/>
    <property type="project" value="TreeGrafter"/>
</dbReference>
<dbReference type="CDD" id="cd02440">
    <property type="entry name" value="AdoMet_MTases"/>
    <property type="match status" value="1"/>
</dbReference>
<evidence type="ECO:0000313" key="13">
    <source>
        <dbReference type="Proteomes" id="UP001056386"/>
    </source>
</evidence>
<dbReference type="PROSITE" id="PS00093">
    <property type="entry name" value="N4_MTASE"/>
    <property type="match status" value="1"/>
</dbReference>
<proteinExistence type="inferred from homology"/>
<dbReference type="GO" id="GO:0032259">
    <property type="term" value="P:methylation"/>
    <property type="evidence" value="ECO:0007669"/>
    <property type="project" value="UniProtKB-KW"/>
</dbReference>
<dbReference type="InterPro" id="IPR029063">
    <property type="entry name" value="SAM-dependent_MTases_sf"/>
</dbReference>
<gene>
    <name evidence="10" type="ORF">I6H06_08350</name>
    <name evidence="11" type="ORF">NFI99_08335</name>
</gene>
<evidence type="ECO:0000256" key="3">
    <source>
        <dbReference type="ARBA" id="ARBA00022679"/>
    </source>
</evidence>
<dbReference type="EC" id="2.1.1.-" evidence="8"/>
<evidence type="ECO:0000313" key="11">
    <source>
        <dbReference type="EMBL" id="USS42232.1"/>
    </source>
</evidence>
<keyword evidence="5" id="KW-0680">Restriction system</keyword>
<evidence type="ECO:0000256" key="1">
    <source>
        <dbReference type="ARBA" id="ARBA00010203"/>
    </source>
</evidence>
<keyword evidence="6" id="KW-0238">DNA-binding</keyword>
<keyword evidence="13" id="KW-1185">Reference proteome</keyword>
<dbReference type="REBASE" id="458574">
    <property type="entry name" value="M.Bgl949ORF8350P"/>
</dbReference>
<keyword evidence="4" id="KW-0949">S-adenosyl-L-methionine</keyword>
<dbReference type="InterPro" id="IPR002941">
    <property type="entry name" value="DNA_methylase_N4/N6"/>
</dbReference>